<reference evidence="4" key="2">
    <citation type="submission" date="2025-08" db="UniProtKB">
        <authorList>
            <consortium name="RefSeq"/>
        </authorList>
    </citation>
    <scope>IDENTIFICATION</scope>
    <source>
        <tissue evidence="4">Leaves</tissue>
    </source>
</reference>
<evidence type="ECO:0000313" key="3">
    <source>
        <dbReference type="Proteomes" id="UP001652660"/>
    </source>
</evidence>
<feature type="transmembrane region" description="Helical" evidence="2">
    <location>
        <begin position="155"/>
        <end position="178"/>
    </location>
</feature>
<evidence type="ECO:0000256" key="2">
    <source>
        <dbReference type="SAM" id="Phobius"/>
    </source>
</evidence>
<keyword evidence="3" id="KW-1185">Reference proteome</keyword>
<dbReference type="PANTHER" id="PTHR36340:SF1">
    <property type="entry name" value="NAD(P)H DEHYDROGENASE SUBUNIT CRR3, CHLOROPLASTIC-RELATED"/>
    <property type="match status" value="1"/>
</dbReference>
<feature type="compositionally biased region" description="Low complexity" evidence="1">
    <location>
        <begin position="64"/>
        <end position="74"/>
    </location>
</feature>
<organism evidence="3 4">
    <name type="scientific">Coffea arabica</name>
    <name type="common">Arabian coffee</name>
    <dbReference type="NCBI Taxonomy" id="13443"/>
    <lineage>
        <taxon>Eukaryota</taxon>
        <taxon>Viridiplantae</taxon>
        <taxon>Streptophyta</taxon>
        <taxon>Embryophyta</taxon>
        <taxon>Tracheophyta</taxon>
        <taxon>Spermatophyta</taxon>
        <taxon>Magnoliopsida</taxon>
        <taxon>eudicotyledons</taxon>
        <taxon>Gunneridae</taxon>
        <taxon>Pentapetalae</taxon>
        <taxon>asterids</taxon>
        <taxon>lamiids</taxon>
        <taxon>Gentianales</taxon>
        <taxon>Rubiaceae</taxon>
        <taxon>Ixoroideae</taxon>
        <taxon>Gardenieae complex</taxon>
        <taxon>Bertiereae - Coffeeae clade</taxon>
        <taxon>Coffeeae</taxon>
        <taxon>Coffea</taxon>
    </lineage>
</organism>
<dbReference type="GeneID" id="113719083"/>
<evidence type="ECO:0000256" key="1">
    <source>
        <dbReference type="SAM" id="MobiDB-lite"/>
    </source>
</evidence>
<keyword evidence="2" id="KW-0812">Transmembrane</keyword>
<dbReference type="GO" id="GO:0009773">
    <property type="term" value="P:photosynthetic electron transport in photosystem I"/>
    <property type="evidence" value="ECO:0007669"/>
    <property type="project" value="InterPro"/>
</dbReference>
<dbReference type="GO" id="GO:0010598">
    <property type="term" value="C:NAD(P)H dehydrogenase complex (plastoquinone)"/>
    <property type="evidence" value="ECO:0007669"/>
    <property type="project" value="InterPro"/>
</dbReference>
<dbReference type="InterPro" id="IPR038931">
    <property type="entry name" value="CRR3"/>
</dbReference>
<dbReference type="PANTHER" id="PTHR36340">
    <property type="entry name" value="NAD(P)H DEHYDROGENASE SUBUNIT CRR3, CHLOROPLASTIC-RELATED"/>
    <property type="match status" value="1"/>
</dbReference>
<dbReference type="Proteomes" id="UP001652660">
    <property type="component" value="Chromosome 11e"/>
</dbReference>
<keyword evidence="2" id="KW-0472">Membrane</keyword>
<sequence>MHLLLQHCNKFQSKGYQKESRRMVSLNCLSINKLQILASTNKTSSPSTSHQGSPPKRSHPTIDTGSSSPTTSQPPSIPRLKQKRKQKQPSILEIERAVSAGSFRDTEPVRDPKEKMSLFGTPMSTESPVEKQLRETGEWIADKTEASFRSAGKPILMFTFQWMLPLWLFAFFVASGIIKLPFDTPLLDDFIM</sequence>
<feature type="compositionally biased region" description="Polar residues" evidence="1">
    <location>
        <begin position="39"/>
        <end position="52"/>
    </location>
</feature>
<reference evidence="3" key="1">
    <citation type="journal article" date="2025" name="Foods">
        <title>Unveiling the Microbial Signatures of Arabica Coffee Cherries: Insights into Ripeness Specific Diversity, Functional Traits, and Implications for Quality and Safety.</title>
        <authorList>
            <consortium name="RefSeq"/>
            <person name="Tenea G.N."/>
            <person name="Cifuentes V."/>
            <person name="Reyes P."/>
            <person name="Cevallos-Vallejos M."/>
        </authorList>
    </citation>
    <scope>NUCLEOTIDE SEQUENCE [LARGE SCALE GENOMIC DNA]</scope>
</reference>
<feature type="compositionally biased region" description="Basic and acidic residues" evidence="1">
    <location>
        <begin position="104"/>
        <end position="116"/>
    </location>
</feature>
<evidence type="ECO:0000313" key="4">
    <source>
        <dbReference type="RefSeq" id="XP_027099905.1"/>
    </source>
</evidence>
<dbReference type="GO" id="GO:0009535">
    <property type="term" value="C:chloroplast thylakoid membrane"/>
    <property type="evidence" value="ECO:0007669"/>
    <property type="project" value="InterPro"/>
</dbReference>
<proteinExistence type="predicted"/>
<dbReference type="OrthoDB" id="786513at2759"/>
<protein>
    <submittedName>
        <fullName evidence="4">Probable NAD(P)H dehydrogenase subunit CRR3, chloroplastic</fullName>
    </submittedName>
</protein>
<feature type="region of interest" description="Disordered" evidence="1">
    <location>
        <begin position="39"/>
        <end position="130"/>
    </location>
</feature>
<gene>
    <name evidence="4" type="primary">LOC113719083</name>
</gene>
<keyword evidence="2" id="KW-1133">Transmembrane helix</keyword>
<dbReference type="RefSeq" id="XP_027099905.1">
    <property type="nucleotide sequence ID" value="XM_027244104.2"/>
</dbReference>
<name>A0A6P6VBC9_COFAR</name>
<dbReference type="AlphaFoldDB" id="A0A6P6VBC9"/>
<accession>A0A6P6VBC9</accession>